<dbReference type="InterPro" id="IPR052733">
    <property type="entry name" value="Chloroplast_QOR"/>
</dbReference>
<keyword evidence="3" id="KW-1185">Reference proteome</keyword>
<evidence type="ECO:0000313" key="3">
    <source>
        <dbReference type="Proteomes" id="UP000657385"/>
    </source>
</evidence>
<feature type="domain" description="Enoyl reductase (ER)" evidence="1">
    <location>
        <begin position="10"/>
        <end position="308"/>
    </location>
</feature>
<dbReference type="Pfam" id="PF08240">
    <property type="entry name" value="ADH_N"/>
    <property type="match status" value="1"/>
</dbReference>
<dbReference type="CDD" id="cd05289">
    <property type="entry name" value="MDR_like_2"/>
    <property type="match status" value="1"/>
</dbReference>
<dbReference type="EMBL" id="JADPRT010000001">
    <property type="protein sequence ID" value="MBF9066568.1"/>
    <property type="molecule type" value="Genomic_DNA"/>
</dbReference>
<dbReference type="InterPro" id="IPR036291">
    <property type="entry name" value="NAD(P)-bd_dom_sf"/>
</dbReference>
<dbReference type="GO" id="GO:0016491">
    <property type="term" value="F:oxidoreductase activity"/>
    <property type="evidence" value="ECO:0007669"/>
    <property type="project" value="InterPro"/>
</dbReference>
<dbReference type="InterPro" id="IPR013154">
    <property type="entry name" value="ADH-like_N"/>
</dbReference>
<evidence type="ECO:0000313" key="2">
    <source>
        <dbReference type="EMBL" id="MBF9066568.1"/>
    </source>
</evidence>
<dbReference type="RefSeq" id="WP_196191766.1">
    <property type="nucleotide sequence ID" value="NZ_JADPRT010000001.1"/>
</dbReference>
<dbReference type="Gene3D" id="3.90.180.10">
    <property type="entry name" value="Medium-chain alcohol dehydrogenases, catalytic domain"/>
    <property type="match status" value="1"/>
</dbReference>
<dbReference type="SMART" id="SM00829">
    <property type="entry name" value="PKS_ER"/>
    <property type="match status" value="1"/>
</dbReference>
<accession>A0A931AXW4</accession>
<comment type="caution">
    <text evidence="2">The sequence shown here is derived from an EMBL/GenBank/DDBJ whole genome shotgun (WGS) entry which is preliminary data.</text>
</comment>
<organism evidence="2 3">
    <name type="scientific">Streptacidiphilus fuscans</name>
    <dbReference type="NCBI Taxonomy" id="2789292"/>
    <lineage>
        <taxon>Bacteria</taxon>
        <taxon>Bacillati</taxon>
        <taxon>Actinomycetota</taxon>
        <taxon>Actinomycetes</taxon>
        <taxon>Kitasatosporales</taxon>
        <taxon>Streptomycetaceae</taxon>
        <taxon>Streptacidiphilus</taxon>
    </lineage>
</organism>
<dbReference type="SUPFAM" id="SSF50129">
    <property type="entry name" value="GroES-like"/>
    <property type="match status" value="1"/>
</dbReference>
<sequence length="311" mass="31365">MKALVAREYTTLDGVVVTDVPQPAAGPGEVLVKVEAAALNPLDLALITGAMKGVFPVEHPLVVGMDASGTVAEVGEGVTAYTPGDPVVAFTGQAGAVAEYTVVAVGPHLAKRPAGLAAPRAAAIPESGMTATCLLRAVGLAAGESVLVVGATGGIGLYAVQLAASLGAKVIATATPDDADYVRGLGAQGTVDYKAGDVAEQTLRQVPDGVDVVVDLINRGDALSTTARALRDGGRLVSPLFGPQDFGRGVTGVYIGSFTAEPGDLEDLAARAADGRLRVEMGATYPFADARQAVSDFAGKHIRGKVVITVP</sequence>
<dbReference type="Gene3D" id="3.40.50.720">
    <property type="entry name" value="NAD(P)-binding Rossmann-like Domain"/>
    <property type="match status" value="1"/>
</dbReference>
<dbReference type="PANTHER" id="PTHR44013">
    <property type="entry name" value="ZINC-TYPE ALCOHOL DEHYDROGENASE-LIKE PROTEIN C16A3.02C"/>
    <property type="match status" value="1"/>
</dbReference>
<name>A0A931AXW4_9ACTN</name>
<dbReference type="Proteomes" id="UP000657385">
    <property type="component" value="Unassembled WGS sequence"/>
</dbReference>
<reference evidence="2" key="1">
    <citation type="submission" date="2020-11" db="EMBL/GenBank/DDBJ databases">
        <title>Isolation and identification of active actinomycetes.</title>
        <authorList>
            <person name="Yu B."/>
        </authorList>
    </citation>
    <scope>NUCLEOTIDE SEQUENCE</scope>
    <source>
        <strain evidence="2">NEAU-YB345</strain>
    </source>
</reference>
<dbReference type="SUPFAM" id="SSF51735">
    <property type="entry name" value="NAD(P)-binding Rossmann-fold domains"/>
    <property type="match status" value="1"/>
</dbReference>
<dbReference type="AlphaFoldDB" id="A0A931AXW4"/>
<dbReference type="Pfam" id="PF13602">
    <property type="entry name" value="ADH_zinc_N_2"/>
    <property type="match status" value="1"/>
</dbReference>
<dbReference type="InterPro" id="IPR020843">
    <property type="entry name" value="ER"/>
</dbReference>
<dbReference type="PANTHER" id="PTHR44013:SF1">
    <property type="entry name" value="ZINC-TYPE ALCOHOL DEHYDROGENASE-LIKE PROTEIN C16A3.02C"/>
    <property type="match status" value="1"/>
</dbReference>
<gene>
    <name evidence="2" type="ORF">I2501_00780</name>
</gene>
<dbReference type="InterPro" id="IPR011032">
    <property type="entry name" value="GroES-like_sf"/>
</dbReference>
<proteinExistence type="predicted"/>
<evidence type="ECO:0000259" key="1">
    <source>
        <dbReference type="SMART" id="SM00829"/>
    </source>
</evidence>
<protein>
    <submittedName>
        <fullName evidence="2">NADP-dependent oxidoreductase</fullName>
    </submittedName>
</protein>